<keyword evidence="2" id="KW-1133">Transmembrane helix</keyword>
<dbReference type="EMBL" id="LCQM01000005">
    <property type="protein sequence ID" value="KKW17970.1"/>
    <property type="molecule type" value="Genomic_DNA"/>
</dbReference>
<gene>
    <name evidence="3" type="ORF">UY57_C0005G0020</name>
</gene>
<feature type="transmembrane region" description="Helical" evidence="2">
    <location>
        <begin position="330"/>
        <end position="351"/>
    </location>
</feature>
<sequence length="359" mass="40213">MADESTLRGFRPKHVSWLTIVLALLAIGTFLAISRPGIQYAVPMGIGGGMMEYGEGYTTSVPVGVPDMPMRDGSVSNVSGSSQGMMAPDMYYPDEYPYPYYNQNVPVTDTREFLKVNYNASMQTRDVHGLTRRVETTVRGYEGRIDQESSSPQYGYVSFVVPRAKYEAFRDELEGLVDSRFLTVNVSSQNLLPQKQSIEEQQTQADSALADYKAARQKIVNAHASTIKSLQSQIVADAEELVSLRAQIQTPQIQAQIQAVYDEWSLLNQQLANENASYSSQLRNADANIAYAEKWQTAVATQDQALLDNVETVTGFVSLQWISLWTMAQLYLPGYWIPTIFAVLAFLSYLWDRRRFAVA</sequence>
<feature type="coiled-coil region" evidence="1">
    <location>
        <begin position="198"/>
        <end position="288"/>
    </location>
</feature>
<keyword evidence="2" id="KW-0472">Membrane</keyword>
<evidence type="ECO:0008006" key="5">
    <source>
        <dbReference type="Google" id="ProtNLM"/>
    </source>
</evidence>
<dbReference type="AlphaFoldDB" id="A0A0G1WH52"/>
<evidence type="ECO:0000256" key="1">
    <source>
        <dbReference type="SAM" id="Coils"/>
    </source>
</evidence>
<organism evidence="3 4">
    <name type="scientific">Candidatus Kaiserbacteria bacterium GW2011_GWB1_50_17</name>
    <dbReference type="NCBI Taxonomy" id="1618673"/>
    <lineage>
        <taxon>Bacteria</taxon>
        <taxon>Candidatus Kaiseribacteriota</taxon>
    </lineage>
</organism>
<evidence type="ECO:0000256" key="2">
    <source>
        <dbReference type="SAM" id="Phobius"/>
    </source>
</evidence>
<evidence type="ECO:0000313" key="3">
    <source>
        <dbReference type="EMBL" id="KKW17970.1"/>
    </source>
</evidence>
<keyword evidence="2" id="KW-0812">Transmembrane</keyword>
<evidence type="ECO:0000313" key="4">
    <source>
        <dbReference type="Proteomes" id="UP000034120"/>
    </source>
</evidence>
<protein>
    <recommendedName>
        <fullName evidence="5">DUF4349 domain-containing protein</fullName>
    </recommendedName>
</protein>
<feature type="transmembrane region" description="Helical" evidence="2">
    <location>
        <begin position="15"/>
        <end position="34"/>
    </location>
</feature>
<name>A0A0G1WH52_9BACT</name>
<reference evidence="3 4" key="1">
    <citation type="journal article" date="2015" name="Nature">
        <title>rRNA introns, odd ribosomes, and small enigmatic genomes across a large radiation of phyla.</title>
        <authorList>
            <person name="Brown C.T."/>
            <person name="Hug L.A."/>
            <person name="Thomas B.C."/>
            <person name="Sharon I."/>
            <person name="Castelle C.J."/>
            <person name="Singh A."/>
            <person name="Wilkins M.J."/>
            <person name="Williams K.H."/>
            <person name="Banfield J.F."/>
        </authorList>
    </citation>
    <scope>NUCLEOTIDE SEQUENCE [LARGE SCALE GENOMIC DNA]</scope>
</reference>
<comment type="caution">
    <text evidence="3">The sequence shown here is derived from an EMBL/GenBank/DDBJ whole genome shotgun (WGS) entry which is preliminary data.</text>
</comment>
<accession>A0A0G1WH52</accession>
<dbReference type="Proteomes" id="UP000034120">
    <property type="component" value="Unassembled WGS sequence"/>
</dbReference>
<proteinExistence type="predicted"/>
<keyword evidence="1" id="KW-0175">Coiled coil</keyword>